<evidence type="ECO:0000313" key="2">
    <source>
        <dbReference type="Proteomes" id="UP000452188"/>
    </source>
</evidence>
<reference evidence="1 2" key="1">
    <citation type="submission" date="2019-11" db="EMBL/GenBank/DDBJ databases">
        <title>Draft genome sequence of 12 host-associated Lactobacillus reuteri rodent strains.</title>
        <authorList>
            <person name="Zhang S."/>
            <person name="Ozcam M."/>
            <person name="Van Pijkeren J.P."/>
        </authorList>
    </citation>
    <scope>NUCLEOTIDE SEQUENCE [LARGE SCALE GENOMIC DNA]</scope>
    <source>
        <strain evidence="1 2">6799jm-1</strain>
    </source>
</reference>
<gene>
    <name evidence="1" type="ORF">GIX79_07610</name>
</gene>
<proteinExistence type="predicted"/>
<dbReference type="AlphaFoldDB" id="A0AAW9U4Q5"/>
<organism evidence="1 2">
    <name type="scientific">Limosilactobacillus reuteri</name>
    <name type="common">Lactobacillus reuteri</name>
    <dbReference type="NCBI Taxonomy" id="1598"/>
    <lineage>
        <taxon>Bacteria</taxon>
        <taxon>Bacillati</taxon>
        <taxon>Bacillota</taxon>
        <taxon>Bacilli</taxon>
        <taxon>Lactobacillales</taxon>
        <taxon>Lactobacillaceae</taxon>
        <taxon>Limosilactobacillus</taxon>
    </lineage>
</organism>
<accession>A0AAW9U4Q5</accession>
<name>A0AAW9U4Q5_LIMRT</name>
<dbReference type="EMBL" id="WJMV01000028">
    <property type="protein sequence ID" value="MRG75620.1"/>
    <property type="molecule type" value="Genomic_DNA"/>
</dbReference>
<dbReference type="Proteomes" id="UP000452188">
    <property type="component" value="Unassembled WGS sequence"/>
</dbReference>
<protein>
    <submittedName>
        <fullName evidence="1">Uncharacterized protein</fullName>
    </submittedName>
</protein>
<sequence length="253" mass="29725">MRLDTYNKEIFENTVKILSKSEDSLNFFLDPETYHWHDDEKLKKNMRDAFDLEKITEINIYHWTNFINKPIELLPLKDLLTSKNDLSKFFEEYGYIFQSDDKKLKIIKQGKQFGEEELKKMNENKAFPLISRLERDFCINGVFPGNEANNSPYSINLVPEIIKDIDETFGEDSKLINAFQERAQHYLVIVNVPIDLLIIDGTSALYSNEEKRVELLFKALSSYYYEYGKCEPINIRLPDFSKVKIDKVISCSD</sequence>
<comment type="caution">
    <text evidence="1">The sequence shown here is derived from an EMBL/GenBank/DDBJ whole genome shotgun (WGS) entry which is preliminary data.</text>
</comment>
<evidence type="ECO:0000313" key="1">
    <source>
        <dbReference type="EMBL" id="MRG75620.1"/>
    </source>
</evidence>
<dbReference type="RefSeq" id="WP_020843119.1">
    <property type="nucleotide sequence ID" value="NZ_LT600329.1"/>
</dbReference>